<evidence type="ECO:0000313" key="1">
    <source>
        <dbReference type="EMBL" id="KAJ8682751.1"/>
    </source>
</evidence>
<evidence type="ECO:0000313" key="2">
    <source>
        <dbReference type="Proteomes" id="UP001239111"/>
    </source>
</evidence>
<comment type="caution">
    <text evidence="1">The sequence shown here is derived from an EMBL/GenBank/DDBJ whole genome shotgun (WGS) entry which is preliminary data.</text>
</comment>
<accession>A0ACC2PIV2</accession>
<gene>
    <name evidence="1" type="ORF">QAD02_018543</name>
</gene>
<dbReference type="EMBL" id="CM056741">
    <property type="protein sequence ID" value="KAJ8682751.1"/>
    <property type="molecule type" value="Genomic_DNA"/>
</dbReference>
<sequence length="392" mass="40592">MASPITPGADPWVVQPHERARYQQQFDSLKPINGVITGVQAKDFLLQSQLPPAVLGQIWALSDTDSDGKMNINEFSIACKLINLKLRGFEVPSSLPPSLIRSLQALAAMGVVSPPTVSPIPSTISPVSNVASVPRPVAAAVPVAAVTNMVQPGIPPIAMPVGAGFVPTTGPPPKPQPPSFPNSAAGSPVQPLVSSSIAPVIPPVQMVQPIPAAVSNMGMPPVAPVAPIVPLNTAPVPATAFAMGQPVQGIPTGIIPPLPATGTIVPPVMPATTGNGVAVIPPTITPPVTPIPPNGISMNGSIMHTPVSTSTPLSTTARPPSLDRVGSVDSQHSHHSVGSPAVEWAVPHQTKLKYTQLFNTWDRTRSGFLSGPQARNIMVQTQLPQAILARVW</sequence>
<keyword evidence="2" id="KW-1185">Reference proteome</keyword>
<reference evidence="1" key="1">
    <citation type="submission" date="2023-04" db="EMBL/GenBank/DDBJ databases">
        <title>A chromosome-level genome assembly of the parasitoid wasp Eretmocerus hayati.</title>
        <authorList>
            <person name="Zhong Y."/>
            <person name="Liu S."/>
            <person name="Liu Y."/>
        </authorList>
    </citation>
    <scope>NUCLEOTIDE SEQUENCE</scope>
    <source>
        <strain evidence="1">ZJU_SS_LIU_2023</strain>
    </source>
</reference>
<organism evidence="1 2">
    <name type="scientific">Eretmocerus hayati</name>
    <dbReference type="NCBI Taxonomy" id="131215"/>
    <lineage>
        <taxon>Eukaryota</taxon>
        <taxon>Metazoa</taxon>
        <taxon>Ecdysozoa</taxon>
        <taxon>Arthropoda</taxon>
        <taxon>Hexapoda</taxon>
        <taxon>Insecta</taxon>
        <taxon>Pterygota</taxon>
        <taxon>Neoptera</taxon>
        <taxon>Endopterygota</taxon>
        <taxon>Hymenoptera</taxon>
        <taxon>Apocrita</taxon>
        <taxon>Proctotrupomorpha</taxon>
        <taxon>Chalcidoidea</taxon>
        <taxon>Aphelinidae</taxon>
        <taxon>Aphelininae</taxon>
        <taxon>Eretmocerus</taxon>
    </lineage>
</organism>
<proteinExistence type="predicted"/>
<protein>
    <submittedName>
        <fullName evidence="1">Uncharacterized protein</fullName>
    </submittedName>
</protein>
<dbReference type="Proteomes" id="UP001239111">
    <property type="component" value="Chromosome 1"/>
</dbReference>
<name>A0ACC2PIV2_9HYME</name>